<protein>
    <submittedName>
        <fullName evidence="1">Uncharacterized protein</fullName>
    </submittedName>
</protein>
<name>A0AAV4SB52_CAEEX</name>
<organism evidence="1 2">
    <name type="scientific">Caerostris extrusa</name>
    <name type="common">Bark spider</name>
    <name type="synonym">Caerostris bankana</name>
    <dbReference type="NCBI Taxonomy" id="172846"/>
    <lineage>
        <taxon>Eukaryota</taxon>
        <taxon>Metazoa</taxon>
        <taxon>Ecdysozoa</taxon>
        <taxon>Arthropoda</taxon>
        <taxon>Chelicerata</taxon>
        <taxon>Arachnida</taxon>
        <taxon>Araneae</taxon>
        <taxon>Araneomorphae</taxon>
        <taxon>Entelegynae</taxon>
        <taxon>Araneoidea</taxon>
        <taxon>Araneidae</taxon>
        <taxon>Caerostris</taxon>
    </lineage>
</organism>
<dbReference type="Proteomes" id="UP001054945">
    <property type="component" value="Unassembled WGS sequence"/>
</dbReference>
<comment type="caution">
    <text evidence="1">The sequence shown here is derived from an EMBL/GenBank/DDBJ whole genome shotgun (WGS) entry which is preliminary data.</text>
</comment>
<evidence type="ECO:0000313" key="2">
    <source>
        <dbReference type="Proteomes" id="UP001054945"/>
    </source>
</evidence>
<reference evidence="1 2" key="1">
    <citation type="submission" date="2021-06" db="EMBL/GenBank/DDBJ databases">
        <title>Caerostris extrusa draft genome.</title>
        <authorList>
            <person name="Kono N."/>
            <person name="Arakawa K."/>
        </authorList>
    </citation>
    <scope>NUCLEOTIDE SEQUENCE [LARGE SCALE GENOMIC DNA]</scope>
</reference>
<proteinExistence type="predicted"/>
<dbReference type="AlphaFoldDB" id="A0AAV4SB52"/>
<sequence>MELLTPPKSLKHSPLVRKLLHPQALQVTPPTNQSIRELLTPPKSLKHLPLVRKLLHPQALLVTPSTNRYCPNGARAPGNTASFEFVIGIRT</sequence>
<dbReference type="EMBL" id="BPLR01009104">
    <property type="protein sequence ID" value="GIY29645.1"/>
    <property type="molecule type" value="Genomic_DNA"/>
</dbReference>
<evidence type="ECO:0000313" key="1">
    <source>
        <dbReference type="EMBL" id="GIY29645.1"/>
    </source>
</evidence>
<gene>
    <name evidence="1" type="ORF">CEXT_315001</name>
</gene>
<accession>A0AAV4SB52</accession>
<keyword evidence="2" id="KW-1185">Reference proteome</keyword>